<keyword evidence="11" id="KW-1185">Reference proteome</keyword>
<dbReference type="GO" id="GO:0005886">
    <property type="term" value="C:plasma membrane"/>
    <property type="evidence" value="ECO:0007669"/>
    <property type="project" value="TreeGrafter"/>
</dbReference>
<comment type="subcellular location">
    <subcellularLocation>
        <location evidence="1">Membrane</location>
        <topology evidence="1">Multi-pass membrane protein</topology>
    </subcellularLocation>
</comment>
<feature type="region of interest" description="Disordered" evidence="6">
    <location>
        <begin position="721"/>
        <end position="757"/>
    </location>
</feature>
<proteinExistence type="inferred from homology"/>
<evidence type="ECO:0000256" key="1">
    <source>
        <dbReference type="ARBA" id="ARBA00004141"/>
    </source>
</evidence>
<feature type="region of interest" description="Disordered" evidence="6">
    <location>
        <begin position="1016"/>
        <end position="1044"/>
    </location>
</feature>
<feature type="compositionally biased region" description="Low complexity" evidence="6">
    <location>
        <begin position="721"/>
        <end position="730"/>
    </location>
</feature>
<reference evidence="12" key="1">
    <citation type="submission" date="2016-04" db="UniProtKB">
        <authorList>
            <consortium name="WormBaseParasite"/>
        </authorList>
    </citation>
    <scope>IDENTIFICATION</scope>
</reference>
<feature type="compositionally biased region" description="Gly residues" evidence="6">
    <location>
        <begin position="744"/>
        <end position="753"/>
    </location>
</feature>
<dbReference type="GO" id="GO:0016036">
    <property type="term" value="P:cellular response to phosphate starvation"/>
    <property type="evidence" value="ECO:0007669"/>
    <property type="project" value="TreeGrafter"/>
</dbReference>
<evidence type="ECO:0000259" key="9">
    <source>
        <dbReference type="PROSITE" id="PS51382"/>
    </source>
</evidence>
<evidence type="ECO:0000256" key="2">
    <source>
        <dbReference type="ARBA" id="ARBA00009665"/>
    </source>
</evidence>
<dbReference type="Proteomes" id="UP000282613">
    <property type="component" value="Unassembled WGS sequence"/>
</dbReference>
<dbReference type="PROSITE" id="PS51382">
    <property type="entry name" value="SPX"/>
    <property type="match status" value="1"/>
</dbReference>
<keyword evidence="3 7" id="KW-0812">Transmembrane</keyword>
<dbReference type="AlphaFoldDB" id="A0A158R8V2"/>
<feature type="transmembrane region" description="Helical" evidence="7">
    <location>
        <begin position="552"/>
        <end position="575"/>
    </location>
</feature>
<feature type="region of interest" description="Disordered" evidence="6">
    <location>
        <begin position="869"/>
        <end position="888"/>
    </location>
</feature>
<protein>
    <submittedName>
        <fullName evidence="12">Xenotropic and polytropic retrovirus receptor 1</fullName>
    </submittedName>
</protein>
<evidence type="ECO:0000256" key="5">
    <source>
        <dbReference type="ARBA" id="ARBA00023136"/>
    </source>
</evidence>
<comment type="similarity">
    <text evidence="2">Belongs to the SYG1 (TC 2.A.94) family.</text>
</comment>
<dbReference type="GO" id="GO:0000822">
    <property type="term" value="F:inositol hexakisphosphate binding"/>
    <property type="evidence" value="ECO:0007669"/>
    <property type="project" value="TreeGrafter"/>
</dbReference>
<feature type="transmembrane region" description="Helical" evidence="7">
    <location>
        <begin position="322"/>
        <end position="344"/>
    </location>
</feature>
<dbReference type="EMBL" id="UYRS01018474">
    <property type="protein sequence ID" value="VDK36193.1"/>
    <property type="molecule type" value="Genomic_DNA"/>
</dbReference>
<dbReference type="PANTHER" id="PTHR10783:SF103">
    <property type="entry name" value="SOLUTE CARRIER FAMILY 53 MEMBER 1"/>
    <property type="match status" value="1"/>
</dbReference>
<dbReference type="InterPro" id="IPR004331">
    <property type="entry name" value="SPX_dom"/>
</dbReference>
<feature type="domain" description="SPX" evidence="9">
    <location>
        <begin position="1"/>
        <end position="232"/>
    </location>
</feature>
<evidence type="ECO:0000259" key="8">
    <source>
        <dbReference type="PROSITE" id="PS51380"/>
    </source>
</evidence>
<sequence>MKFAEHLSAHLTPEWRKQYIEYEALKEILYKALDDFEELPVVDAVTVSKHFDECDTVFFAMCQAELDKINNFFAEKLAESKRKFAALKDECDRHFLTKRRAPIASLYLNSPAAVVDNESAQDVSVYRTAEGTPEHTHSPVHRISDMDMLRRRRNTFRLKKEEKRFNHPSRQVGQNEETPRLKTYDLKLALSEFYLSLVLLQNYQSLNFTGFRKILKKHDKLFQRSNGLEWYRDTVSEEPFHIDDSVDAMIAEVEETFTKLEGGNRQKAMKRLRVPPLAAQASGKSVFRFGFFLGIFLSEILCIILVAVFAKLPQFSYPAFRLFRGSFLVIYYVCMVGVNVYGWRSSGVNHVLIFEIDPRSHLNQFQLMEMGMFLADFWGAAVLLYQFSDLIHFPGYVTPLVLFTTMLAFLLLPFHVFHFKSRFWLLKILFRIIRAPLARVRFPDFFLADQLNSLSFVLPDIAYFLCFFVNFIDNQMMIKSNLRNSTIPPPGANRLFMPKAGFCDGMMWGLQPILKALPAWWRFLQCLRRYRDLTVKSPVPHLMNAGKYSTTLIAIVCSVISSINHHTAFFVLMILSKLCSSVCTTTWDLVMDWGLLDCSSKENMLLRDELVYRFRAYYYGAIVEDVVIRFAWVLPIAFSHFRIVDVEIITTIVMFAEVTRRIIWNFFRLENEHLNNCGNFRAVRDIGIAPIRKVTSPPPVAQEGDKAYGMFSQLYTLNRTTNANSNNDSNDNPRDSDEANQGFDAGGSGGSGSGVAMENAPLPATLAEYATMLLQSNHKSLWNHLRENYLQTKKEKRRRMDFDRIVSMEEALRAAKTDVQSKLGSVTLPPRGATPTKDPAKVHAHLCEKVQQLSSNTTATIITAIQQPENAPSVQPPPLSQPLPKTAPQGARECCQRIRPDSVPTRLSEGARNRCIVSDGRQRRALTKLQQPTSVENRASACLTSVHSTGDFPAKASSALQPRSEKTSVNRSLDPVIAPEMPPHFHGDDSPGDTVLPARTSLLANRLRVLLNTFNSDNSTTTAPSSSSAVMMASGGGSRPKRWQHDTAGGHRIVRAQTTVHGRLNKEGKDEAESRSGVSALESSAVDSGGETWDTSIDLNVEDTEGVERAQSYVTPEPIYVCPF</sequence>
<dbReference type="WBParaSite" id="TASK_0000614001-mRNA-1">
    <property type="protein sequence ID" value="TASK_0000614001-mRNA-1"/>
    <property type="gene ID" value="TASK_0000614001"/>
</dbReference>
<evidence type="ECO:0000313" key="11">
    <source>
        <dbReference type="Proteomes" id="UP000282613"/>
    </source>
</evidence>
<keyword evidence="4 7" id="KW-1133">Transmembrane helix</keyword>
<dbReference type="Pfam" id="PF03124">
    <property type="entry name" value="EXS"/>
    <property type="match status" value="1"/>
</dbReference>
<evidence type="ECO:0000256" key="6">
    <source>
        <dbReference type="SAM" id="MobiDB-lite"/>
    </source>
</evidence>
<dbReference type="InterPro" id="IPR004342">
    <property type="entry name" value="EXS_C"/>
</dbReference>
<dbReference type="Pfam" id="PF03105">
    <property type="entry name" value="SPX"/>
    <property type="match status" value="2"/>
</dbReference>
<evidence type="ECO:0000313" key="12">
    <source>
        <dbReference type="WBParaSite" id="TASK_0000614001-mRNA-1"/>
    </source>
</evidence>
<feature type="transmembrane region" description="Helical" evidence="7">
    <location>
        <begin position="393"/>
        <end position="412"/>
    </location>
</feature>
<evidence type="ECO:0000256" key="4">
    <source>
        <dbReference type="ARBA" id="ARBA00022989"/>
    </source>
</evidence>
<organism evidence="12">
    <name type="scientific">Taenia asiatica</name>
    <name type="common">Asian tapeworm</name>
    <dbReference type="NCBI Taxonomy" id="60517"/>
    <lineage>
        <taxon>Eukaryota</taxon>
        <taxon>Metazoa</taxon>
        <taxon>Spiralia</taxon>
        <taxon>Lophotrochozoa</taxon>
        <taxon>Platyhelminthes</taxon>
        <taxon>Cestoda</taxon>
        <taxon>Eucestoda</taxon>
        <taxon>Cyclophyllidea</taxon>
        <taxon>Taeniidae</taxon>
        <taxon>Taenia</taxon>
    </lineage>
</organism>
<name>A0A158R8V2_TAEAS</name>
<keyword evidence="5 7" id="KW-0472">Membrane</keyword>
<dbReference type="STRING" id="60517.A0A158R8V2"/>
<evidence type="ECO:0000313" key="10">
    <source>
        <dbReference type="EMBL" id="VDK36193.1"/>
    </source>
</evidence>
<evidence type="ECO:0000256" key="3">
    <source>
        <dbReference type="ARBA" id="ARBA00022692"/>
    </source>
</evidence>
<dbReference type="PROSITE" id="PS51380">
    <property type="entry name" value="EXS"/>
    <property type="match status" value="1"/>
</dbReference>
<dbReference type="CDD" id="cd14477">
    <property type="entry name" value="SPX_XPR1_like"/>
    <property type="match status" value="1"/>
</dbReference>
<gene>
    <name evidence="10" type="ORF">TASK_LOCUS6141</name>
</gene>
<feature type="transmembrane region" description="Helical" evidence="7">
    <location>
        <begin position="365"/>
        <end position="387"/>
    </location>
</feature>
<feature type="region of interest" description="Disordered" evidence="6">
    <location>
        <begin position="950"/>
        <end position="969"/>
    </location>
</feature>
<feature type="compositionally biased region" description="Basic and acidic residues" evidence="6">
    <location>
        <begin position="1064"/>
        <end position="1074"/>
    </location>
</feature>
<reference evidence="10 11" key="2">
    <citation type="submission" date="2018-11" db="EMBL/GenBank/DDBJ databases">
        <authorList>
            <consortium name="Pathogen Informatics"/>
        </authorList>
    </citation>
    <scope>NUCLEOTIDE SEQUENCE [LARGE SCALE GENOMIC DNA]</scope>
</reference>
<dbReference type="GO" id="GO:0005794">
    <property type="term" value="C:Golgi apparatus"/>
    <property type="evidence" value="ECO:0007669"/>
    <property type="project" value="TreeGrafter"/>
</dbReference>
<evidence type="ECO:0000256" key="7">
    <source>
        <dbReference type="SAM" id="Phobius"/>
    </source>
</evidence>
<feature type="domain" description="EXS" evidence="8">
    <location>
        <begin position="502"/>
        <end position="701"/>
    </location>
</feature>
<dbReference type="OrthoDB" id="9970435at2759"/>
<feature type="compositionally biased region" description="Low complexity" evidence="6">
    <location>
        <begin position="1019"/>
        <end position="1033"/>
    </location>
</feature>
<accession>A0A158R8V2</accession>
<feature type="region of interest" description="Disordered" evidence="6">
    <location>
        <begin position="1061"/>
        <end position="1095"/>
    </location>
</feature>
<dbReference type="GO" id="GO:0006817">
    <property type="term" value="P:phosphate ion transport"/>
    <property type="evidence" value="ECO:0007669"/>
    <property type="project" value="TreeGrafter"/>
</dbReference>
<feature type="transmembrane region" description="Helical" evidence="7">
    <location>
        <begin position="454"/>
        <end position="472"/>
    </location>
</feature>
<dbReference type="PANTHER" id="PTHR10783">
    <property type="entry name" value="XENOTROPIC AND POLYTROPIC RETROVIRUS RECEPTOR 1-RELATED"/>
    <property type="match status" value="1"/>
</dbReference>
<feature type="transmembrane region" description="Helical" evidence="7">
    <location>
        <begin position="289"/>
        <end position="310"/>
    </location>
</feature>